<evidence type="ECO:0000313" key="3">
    <source>
        <dbReference type="Proteomes" id="UP001157006"/>
    </source>
</evidence>
<dbReference type="Proteomes" id="UP001157006">
    <property type="component" value="Chromosome 4"/>
</dbReference>
<protein>
    <recommendedName>
        <fullName evidence="4">Protein kinase domain-containing protein</fullName>
    </recommendedName>
</protein>
<evidence type="ECO:0000256" key="1">
    <source>
        <dbReference type="ARBA" id="ARBA00008874"/>
    </source>
</evidence>
<reference evidence="2 3" key="1">
    <citation type="submission" date="2023-01" db="EMBL/GenBank/DDBJ databases">
        <authorList>
            <person name="Kreplak J."/>
        </authorList>
    </citation>
    <scope>NUCLEOTIDE SEQUENCE [LARGE SCALE GENOMIC DNA]</scope>
</reference>
<evidence type="ECO:0008006" key="4">
    <source>
        <dbReference type="Google" id="ProtNLM"/>
    </source>
</evidence>
<dbReference type="Gene3D" id="3.30.200.20">
    <property type="entry name" value="Phosphorylase Kinase, domain 1"/>
    <property type="match status" value="1"/>
</dbReference>
<evidence type="ECO:0000313" key="2">
    <source>
        <dbReference type="EMBL" id="CAI8610252.1"/>
    </source>
</evidence>
<dbReference type="PANTHER" id="PTHR48014">
    <property type="entry name" value="SERINE/THREONINE-PROTEIN KINASE FRAY2"/>
    <property type="match status" value="1"/>
</dbReference>
<sequence length="121" mass="13554">MASNIAESAVVYKAICITINSTPVAIKSIDLDRSRPDLDDVQREEKTLSLLSHPNILKAICSFTVDHRLYSLGGYAIYDMSFKANIWSFDIDDVSGIVKNREATLATTETVFNAFETKYRN</sequence>
<dbReference type="AlphaFoldDB" id="A0AAV1AIT3"/>
<comment type="similarity">
    <text evidence="1">Belongs to the protein kinase superfamily. STE Ser/Thr protein kinase family. STE20 subfamily.</text>
</comment>
<proteinExistence type="inferred from homology"/>
<organism evidence="2 3">
    <name type="scientific">Vicia faba</name>
    <name type="common">Broad bean</name>
    <name type="synonym">Faba vulgaris</name>
    <dbReference type="NCBI Taxonomy" id="3906"/>
    <lineage>
        <taxon>Eukaryota</taxon>
        <taxon>Viridiplantae</taxon>
        <taxon>Streptophyta</taxon>
        <taxon>Embryophyta</taxon>
        <taxon>Tracheophyta</taxon>
        <taxon>Spermatophyta</taxon>
        <taxon>Magnoliopsida</taxon>
        <taxon>eudicotyledons</taxon>
        <taxon>Gunneridae</taxon>
        <taxon>Pentapetalae</taxon>
        <taxon>rosids</taxon>
        <taxon>fabids</taxon>
        <taxon>Fabales</taxon>
        <taxon>Fabaceae</taxon>
        <taxon>Papilionoideae</taxon>
        <taxon>50 kb inversion clade</taxon>
        <taxon>NPAAA clade</taxon>
        <taxon>Hologalegina</taxon>
        <taxon>IRL clade</taxon>
        <taxon>Fabeae</taxon>
        <taxon>Vicia</taxon>
    </lineage>
</organism>
<gene>
    <name evidence="2" type="ORF">VFH_IV172880</name>
</gene>
<dbReference type="SUPFAM" id="SSF56112">
    <property type="entry name" value="Protein kinase-like (PK-like)"/>
    <property type="match status" value="1"/>
</dbReference>
<dbReference type="GO" id="GO:1902456">
    <property type="term" value="P:regulation of stomatal opening"/>
    <property type="evidence" value="ECO:0007669"/>
    <property type="project" value="TreeGrafter"/>
</dbReference>
<accession>A0AAV1AIT3</accession>
<dbReference type="InterPro" id="IPR011009">
    <property type="entry name" value="Kinase-like_dom_sf"/>
</dbReference>
<name>A0AAV1AIT3_VICFA</name>
<keyword evidence="3" id="KW-1185">Reference proteome</keyword>
<dbReference type="InterPro" id="IPR047173">
    <property type="entry name" value="STRAD_A/B-like"/>
</dbReference>
<dbReference type="GO" id="GO:0043539">
    <property type="term" value="F:protein serine/threonine kinase activator activity"/>
    <property type="evidence" value="ECO:0007669"/>
    <property type="project" value="InterPro"/>
</dbReference>
<dbReference type="PANTHER" id="PTHR48014:SF7">
    <property type="entry name" value="SERINE_THREONINE-PROTEIN KINASE BLUS1"/>
    <property type="match status" value="1"/>
</dbReference>
<dbReference type="EMBL" id="OX451739">
    <property type="protein sequence ID" value="CAI8610252.1"/>
    <property type="molecule type" value="Genomic_DNA"/>
</dbReference>